<sequence length="179" mass="18329">MAKPAARISDPTSCPMPGHGPKAIASGSSDVFFDGLAAARKGDTCTCGSALVLGVSATVFINGKNAALIDTTGSHGDVVIGGSGTVIIGDSHTPAPFTPPLPLAIQKRFGQSFSVTDSETGKPLAFRDYVATVNGVETKGVTDADGIAHIKTPTPNAQISLHITFNAPARTLHEFSEKQ</sequence>
<reference evidence="2 3" key="1">
    <citation type="submission" date="2018-05" db="EMBL/GenBank/DDBJ databases">
        <title>Complete genome sequence of Pseudomonas kribbensis 46-2(T).</title>
        <authorList>
            <person name="Jeong H."/>
            <person name="Lee S.-G."/>
            <person name="Rha E."/>
            <person name="Kim H."/>
        </authorList>
    </citation>
    <scope>NUCLEOTIDE SEQUENCE [LARGE SCALE GENOMIC DNA]</scope>
    <source>
        <strain evidence="2 3">46-2</strain>
    </source>
</reference>
<accession>A0A345RRL5</accession>
<dbReference type="InterPro" id="IPR008727">
    <property type="entry name" value="PAAR_motif"/>
</dbReference>
<name>A0A345RRL5_9PSED</name>
<evidence type="ECO:0000256" key="1">
    <source>
        <dbReference type="SAM" id="MobiDB-lite"/>
    </source>
</evidence>
<dbReference type="Proteomes" id="UP000253720">
    <property type="component" value="Chromosome"/>
</dbReference>
<dbReference type="CDD" id="cd14743">
    <property type="entry name" value="PAAR_CT_1"/>
    <property type="match status" value="1"/>
</dbReference>
<evidence type="ECO:0000313" key="3">
    <source>
        <dbReference type="Proteomes" id="UP000253720"/>
    </source>
</evidence>
<proteinExistence type="predicted"/>
<dbReference type="EMBL" id="CP029608">
    <property type="protein sequence ID" value="AXI61931.1"/>
    <property type="molecule type" value="Genomic_DNA"/>
</dbReference>
<organism evidence="2 3">
    <name type="scientific">Pseudomonas kribbensis</name>
    <dbReference type="NCBI Taxonomy" id="1628086"/>
    <lineage>
        <taxon>Bacteria</taxon>
        <taxon>Pseudomonadati</taxon>
        <taxon>Pseudomonadota</taxon>
        <taxon>Gammaproteobacteria</taxon>
        <taxon>Pseudomonadales</taxon>
        <taxon>Pseudomonadaceae</taxon>
        <taxon>Pseudomonas</taxon>
    </lineage>
</organism>
<keyword evidence="3" id="KW-1185">Reference proteome</keyword>
<evidence type="ECO:0000313" key="2">
    <source>
        <dbReference type="EMBL" id="AXI61931.1"/>
    </source>
</evidence>
<evidence type="ECO:0008006" key="4">
    <source>
        <dbReference type="Google" id="ProtNLM"/>
    </source>
</evidence>
<dbReference type="KEGG" id="pke:DLD99_16105"/>
<dbReference type="RefSeq" id="WP_114883567.1">
    <property type="nucleotide sequence ID" value="NZ_CP029608.1"/>
</dbReference>
<dbReference type="AlphaFoldDB" id="A0A345RRL5"/>
<protein>
    <recommendedName>
        <fullName evidence="4">PAAR domain-containing protein</fullName>
    </recommendedName>
</protein>
<dbReference type="Pfam" id="PF05488">
    <property type="entry name" value="PAAR_motif"/>
    <property type="match status" value="1"/>
</dbReference>
<gene>
    <name evidence="2" type="ORF">DLD99_16105</name>
</gene>
<feature type="region of interest" description="Disordered" evidence="1">
    <location>
        <begin position="1"/>
        <end position="21"/>
    </location>
</feature>
<dbReference type="Gene3D" id="2.60.200.60">
    <property type="match status" value="2"/>
</dbReference>